<dbReference type="EMBL" id="LFYR01000647">
    <property type="protein sequence ID" value="KMZ71946.1"/>
    <property type="molecule type" value="Genomic_DNA"/>
</dbReference>
<evidence type="ECO:0000256" key="4">
    <source>
        <dbReference type="SAM" id="Phobius"/>
    </source>
</evidence>
<keyword evidence="2 4" id="KW-0472">Membrane</keyword>
<dbReference type="PANTHER" id="PTHR31415:SF9">
    <property type="entry name" value="OS05G0367900 PROTEIN"/>
    <property type="match status" value="1"/>
</dbReference>
<proteinExistence type="predicted"/>
<dbReference type="Proteomes" id="UP000036987">
    <property type="component" value="Unassembled WGS sequence"/>
</dbReference>
<dbReference type="GO" id="GO:0098542">
    <property type="term" value="P:defense response to other organism"/>
    <property type="evidence" value="ECO:0007669"/>
    <property type="project" value="InterPro"/>
</dbReference>
<sequence>MGEEANLHQGAVVETPPPSKKTKRPMTYKRCALSAYAVRAICCGLFFIVLLAGITTLVLYLVYRPSKPHFSVMGAAVYDLNVSSPTAISISTSMQFTIISRNPSGRSSIFYDRLAVYVTYRNQAITPPTSLADMYLDRGSTLAVSPVVGSSVVPVSEDVSSGLTSDQNFGVVSIKLVVMGRIKYKSGPFRNLRYGMFVTCDLLLSLKKDDYGQVPLLDSPECHVNI</sequence>
<dbReference type="OMA" id="MSDYDQQ"/>
<protein>
    <submittedName>
        <fullName evidence="5">Late embryogenesis abundant (LEA) hydroxyproline-rich glycoproteinfamily</fullName>
    </submittedName>
</protein>
<feature type="region of interest" description="Disordered" evidence="3">
    <location>
        <begin position="1"/>
        <end position="24"/>
    </location>
</feature>
<dbReference type="AlphaFoldDB" id="A0A0K9PSI9"/>
<accession>A0A0K9PSI9</accession>
<comment type="caution">
    <text evidence="5">The sequence shown here is derived from an EMBL/GenBank/DDBJ whole genome shotgun (WGS) entry which is preliminary data.</text>
</comment>
<dbReference type="GO" id="GO:0005886">
    <property type="term" value="C:plasma membrane"/>
    <property type="evidence" value="ECO:0000318"/>
    <property type="project" value="GO_Central"/>
</dbReference>
<keyword evidence="4" id="KW-0812">Transmembrane</keyword>
<dbReference type="OrthoDB" id="746161at2759"/>
<organism evidence="5 6">
    <name type="scientific">Zostera marina</name>
    <name type="common">Eelgrass</name>
    <dbReference type="NCBI Taxonomy" id="29655"/>
    <lineage>
        <taxon>Eukaryota</taxon>
        <taxon>Viridiplantae</taxon>
        <taxon>Streptophyta</taxon>
        <taxon>Embryophyta</taxon>
        <taxon>Tracheophyta</taxon>
        <taxon>Spermatophyta</taxon>
        <taxon>Magnoliopsida</taxon>
        <taxon>Liliopsida</taxon>
        <taxon>Zosteraceae</taxon>
        <taxon>Zostera</taxon>
    </lineage>
</organism>
<reference evidence="6" key="1">
    <citation type="journal article" date="2016" name="Nature">
        <title>The genome of the seagrass Zostera marina reveals angiosperm adaptation to the sea.</title>
        <authorList>
            <person name="Olsen J.L."/>
            <person name="Rouze P."/>
            <person name="Verhelst B."/>
            <person name="Lin Y.-C."/>
            <person name="Bayer T."/>
            <person name="Collen J."/>
            <person name="Dattolo E."/>
            <person name="De Paoli E."/>
            <person name="Dittami S."/>
            <person name="Maumus F."/>
            <person name="Michel G."/>
            <person name="Kersting A."/>
            <person name="Lauritano C."/>
            <person name="Lohaus R."/>
            <person name="Toepel M."/>
            <person name="Tonon T."/>
            <person name="Vanneste K."/>
            <person name="Amirebrahimi M."/>
            <person name="Brakel J."/>
            <person name="Bostroem C."/>
            <person name="Chovatia M."/>
            <person name="Grimwood J."/>
            <person name="Jenkins J.W."/>
            <person name="Jueterbock A."/>
            <person name="Mraz A."/>
            <person name="Stam W.T."/>
            <person name="Tice H."/>
            <person name="Bornberg-Bauer E."/>
            <person name="Green P.J."/>
            <person name="Pearson G.A."/>
            <person name="Procaccini G."/>
            <person name="Duarte C.M."/>
            <person name="Schmutz J."/>
            <person name="Reusch T.B.H."/>
            <person name="Van de Peer Y."/>
        </authorList>
    </citation>
    <scope>NUCLEOTIDE SEQUENCE [LARGE SCALE GENOMIC DNA]</scope>
    <source>
        <strain evidence="6">cv. Finnish</strain>
    </source>
</reference>
<evidence type="ECO:0000313" key="6">
    <source>
        <dbReference type="Proteomes" id="UP000036987"/>
    </source>
</evidence>
<evidence type="ECO:0000256" key="1">
    <source>
        <dbReference type="ARBA" id="ARBA00004370"/>
    </source>
</evidence>
<dbReference type="PANTHER" id="PTHR31415">
    <property type="entry name" value="OS05G0367900 PROTEIN"/>
    <property type="match status" value="1"/>
</dbReference>
<comment type="subcellular location">
    <subcellularLocation>
        <location evidence="1">Membrane</location>
    </subcellularLocation>
</comment>
<keyword evidence="4" id="KW-1133">Transmembrane helix</keyword>
<dbReference type="InterPro" id="IPR044839">
    <property type="entry name" value="NDR1-like"/>
</dbReference>
<evidence type="ECO:0000313" key="5">
    <source>
        <dbReference type="EMBL" id="KMZ71946.1"/>
    </source>
</evidence>
<evidence type="ECO:0000256" key="2">
    <source>
        <dbReference type="ARBA" id="ARBA00023136"/>
    </source>
</evidence>
<gene>
    <name evidence="5" type="ORF">ZOSMA_171G00230</name>
</gene>
<evidence type="ECO:0000256" key="3">
    <source>
        <dbReference type="SAM" id="MobiDB-lite"/>
    </source>
</evidence>
<name>A0A0K9PSI9_ZOSMR</name>
<keyword evidence="6" id="KW-1185">Reference proteome</keyword>
<feature type="transmembrane region" description="Helical" evidence="4">
    <location>
        <begin position="36"/>
        <end position="63"/>
    </location>
</feature>
<dbReference type="GO" id="GO:0009506">
    <property type="term" value="C:plasmodesma"/>
    <property type="evidence" value="ECO:0000318"/>
    <property type="project" value="GO_Central"/>
</dbReference>